<comment type="caution">
    <text evidence="7">The sequence shown here is derived from an EMBL/GenBank/DDBJ whole genome shotgun (WGS) entry which is preliminary data.</text>
</comment>
<evidence type="ECO:0000256" key="3">
    <source>
        <dbReference type="ARBA" id="ARBA00022884"/>
    </source>
</evidence>
<evidence type="ECO:0000256" key="4">
    <source>
        <dbReference type="ARBA" id="ARBA00022980"/>
    </source>
</evidence>
<dbReference type="CDD" id="cd00364">
    <property type="entry name" value="Ribosomal_uS17"/>
    <property type="match status" value="1"/>
</dbReference>
<dbReference type="GO" id="GO:0022627">
    <property type="term" value="C:cytosolic small ribosomal subunit"/>
    <property type="evidence" value="ECO:0007669"/>
    <property type="project" value="UniProtKB-UniRule"/>
</dbReference>
<dbReference type="InterPro" id="IPR019984">
    <property type="entry name" value="Ribosomal_uS17_bact/chlr"/>
</dbReference>
<evidence type="ECO:0000313" key="7">
    <source>
        <dbReference type="EMBL" id="HGW59941.1"/>
    </source>
</evidence>
<proteinExistence type="inferred from homology"/>
<dbReference type="GO" id="GO:0006412">
    <property type="term" value="P:translation"/>
    <property type="evidence" value="ECO:0007669"/>
    <property type="project" value="UniProtKB-UniRule"/>
</dbReference>
<accession>A0A7C4Y3H1</accession>
<evidence type="ECO:0000256" key="6">
    <source>
        <dbReference type="HAMAP-Rule" id="MF_01345"/>
    </source>
</evidence>
<dbReference type="InterPro" id="IPR012340">
    <property type="entry name" value="NA-bd_OB-fold"/>
</dbReference>
<dbReference type="NCBIfam" id="NF004123">
    <property type="entry name" value="PRK05610.1"/>
    <property type="match status" value="1"/>
</dbReference>
<keyword evidence="4 6" id="KW-0689">Ribosomal protein</keyword>
<dbReference type="PRINTS" id="PR00973">
    <property type="entry name" value="RIBOSOMALS17"/>
</dbReference>
<keyword evidence="5 6" id="KW-0687">Ribonucleoprotein</keyword>
<protein>
    <recommendedName>
        <fullName evidence="6">Small ribosomal subunit protein uS17</fullName>
    </recommendedName>
</protein>
<dbReference type="GO" id="GO:0019843">
    <property type="term" value="F:rRNA binding"/>
    <property type="evidence" value="ECO:0007669"/>
    <property type="project" value="UniProtKB-UniRule"/>
</dbReference>
<keyword evidence="3 6" id="KW-0694">RNA-binding</keyword>
<dbReference type="SUPFAM" id="SSF50249">
    <property type="entry name" value="Nucleic acid-binding proteins"/>
    <property type="match status" value="1"/>
</dbReference>
<dbReference type="EMBL" id="DTHV01000019">
    <property type="protein sequence ID" value="HGW59941.1"/>
    <property type="molecule type" value="Genomic_DNA"/>
</dbReference>
<comment type="subunit">
    <text evidence="6">Part of the 30S ribosomal subunit.</text>
</comment>
<dbReference type="PANTHER" id="PTHR10744:SF1">
    <property type="entry name" value="SMALL RIBOSOMAL SUBUNIT PROTEIN US17M"/>
    <property type="match status" value="1"/>
</dbReference>
<dbReference type="InterPro" id="IPR000266">
    <property type="entry name" value="Ribosomal_uS17"/>
</dbReference>
<evidence type="ECO:0000256" key="5">
    <source>
        <dbReference type="ARBA" id="ARBA00023274"/>
    </source>
</evidence>
<dbReference type="HAMAP" id="MF_01345_B">
    <property type="entry name" value="Ribosomal_uS17_B"/>
    <property type="match status" value="1"/>
</dbReference>
<reference evidence="7" key="1">
    <citation type="journal article" date="2020" name="mSystems">
        <title>Genome- and Community-Level Interaction Insights into Carbon Utilization and Element Cycling Functions of Hydrothermarchaeota in Hydrothermal Sediment.</title>
        <authorList>
            <person name="Zhou Z."/>
            <person name="Liu Y."/>
            <person name="Xu W."/>
            <person name="Pan J."/>
            <person name="Luo Z.H."/>
            <person name="Li M."/>
        </authorList>
    </citation>
    <scope>NUCLEOTIDE SEQUENCE [LARGE SCALE GENOMIC DNA]</scope>
    <source>
        <strain evidence="7">SpSt-794</strain>
    </source>
</reference>
<dbReference type="PANTHER" id="PTHR10744">
    <property type="entry name" value="40S RIBOSOMAL PROTEIN S11 FAMILY MEMBER"/>
    <property type="match status" value="1"/>
</dbReference>
<gene>
    <name evidence="6" type="primary">rpsQ</name>
    <name evidence="7" type="ORF">ENV82_00640</name>
</gene>
<dbReference type="Pfam" id="PF00366">
    <property type="entry name" value="Ribosomal_S17"/>
    <property type="match status" value="1"/>
</dbReference>
<evidence type="ECO:0000256" key="2">
    <source>
        <dbReference type="ARBA" id="ARBA00022730"/>
    </source>
</evidence>
<name>A0A7C4Y3H1_9BACT</name>
<evidence type="ECO:0000256" key="1">
    <source>
        <dbReference type="ARBA" id="ARBA00010254"/>
    </source>
</evidence>
<dbReference type="AlphaFoldDB" id="A0A7C4Y3H1"/>
<sequence>MAKKRELIGKVVGTYMKTAVVKVERTTHHPLYLKKIKTFTKYYAHDENNQAHVGDTVLIRYTRPLSKLKRWRVVEILGGGE</sequence>
<comment type="function">
    <text evidence="6">One of the primary rRNA binding proteins, it binds specifically to the 5'-end of 16S ribosomal RNA.</text>
</comment>
<dbReference type="NCBIfam" id="TIGR03635">
    <property type="entry name" value="uS17_bact"/>
    <property type="match status" value="1"/>
</dbReference>
<organism evidence="7">
    <name type="scientific">Caldisericum exile</name>
    <dbReference type="NCBI Taxonomy" id="693075"/>
    <lineage>
        <taxon>Bacteria</taxon>
        <taxon>Pseudomonadati</taxon>
        <taxon>Caldisericota/Cryosericota group</taxon>
        <taxon>Caldisericota</taxon>
        <taxon>Caldisericia</taxon>
        <taxon>Caldisericales</taxon>
        <taxon>Caldisericaceae</taxon>
        <taxon>Caldisericum</taxon>
    </lineage>
</organism>
<comment type="similarity">
    <text evidence="1 6">Belongs to the universal ribosomal protein uS17 family.</text>
</comment>
<keyword evidence="2 6" id="KW-0699">rRNA-binding</keyword>
<dbReference type="GO" id="GO:0003735">
    <property type="term" value="F:structural constituent of ribosome"/>
    <property type="evidence" value="ECO:0007669"/>
    <property type="project" value="UniProtKB-UniRule"/>
</dbReference>
<dbReference type="Gene3D" id="2.40.50.140">
    <property type="entry name" value="Nucleic acid-binding proteins"/>
    <property type="match status" value="1"/>
</dbReference>